<sequence>MKKYYIFLLACLSLIGLASCSDEVDNPYAHTPSLSIVSQDLTFSAASATKTFSVNAPDGITKVSTSMDWCTATIEGTNIKVTVAANGNKESRSSRVTVWSGADSVYVVVQQMGTIFTTGGKNEIILDDFAATRNIDLWHNVTPTLATTADWMTAEMKDGKLVLTTTDNNTGKIRAGYIKFTVGSVVDSILVMQRDFKKDILGQYYVVFKDKPTDTKYSATEATLTETELQFTTDNLTLPITSDEKDFSISIKSGRYLGSIVSEGKTYYIYNIFYDKKGEYWTSFNTNYTGKVSFSYDKTLGTYGALGGTFGDYTIGCFSLEAFKSRSFTKSAHAGELQKMYNMTLVKK</sequence>
<feature type="chain" id="PRO_5003138431" description="BACON domain-containing protein" evidence="1">
    <location>
        <begin position="19"/>
        <end position="348"/>
    </location>
</feature>
<dbReference type="PROSITE" id="PS51257">
    <property type="entry name" value="PROKAR_LIPOPROTEIN"/>
    <property type="match status" value="1"/>
</dbReference>
<evidence type="ECO:0000313" key="4">
    <source>
        <dbReference type="Proteomes" id="UP000004394"/>
    </source>
</evidence>
<feature type="domain" description="BACON" evidence="2">
    <location>
        <begin position="66"/>
        <end position="111"/>
    </location>
</feature>
<organism evidence="3 4">
    <name type="scientific">Hoylesella marshii DSM 16973 = JCM 13450</name>
    <dbReference type="NCBI Taxonomy" id="862515"/>
    <lineage>
        <taxon>Bacteria</taxon>
        <taxon>Pseudomonadati</taxon>
        <taxon>Bacteroidota</taxon>
        <taxon>Bacteroidia</taxon>
        <taxon>Bacteroidales</taxon>
        <taxon>Prevotellaceae</taxon>
        <taxon>Hoylesella</taxon>
    </lineage>
</organism>
<dbReference type="EMBL" id="AEEI01000061">
    <property type="protein sequence ID" value="EFM00868.1"/>
    <property type="molecule type" value="Genomic_DNA"/>
</dbReference>
<dbReference type="HOGENOM" id="CLU_719359_0_0_10"/>
<name>E0NVD4_9BACT</name>
<dbReference type="CDD" id="cd14948">
    <property type="entry name" value="BACON"/>
    <property type="match status" value="1"/>
</dbReference>
<keyword evidence="4" id="KW-1185">Reference proteome</keyword>
<dbReference type="RefSeq" id="WP_006950497.1">
    <property type="nucleotide sequence ID" value="NZ_BAJI01000006.1"/>
</dbReference>
<reference evidence="3" key="1">
    <citation type="submission" date="2010-07" db="EMBL/GenBank/DDBJ databases">
        <authorList>
            <person name="Muzny D."/>
            <person name="Qin X."/>
            <person name="Deng J."/>
            <person name="Jiang H."/>
            <person name="Liu Y."/>
            <person name="Qu J."/>
            <person name="Song X.-Z."/>
            <person name="Zhang L."/>
            <person name="Thornton R."/>
            <person name="Coyle M."/>
            <person name="Francisco L."/>
            <person name="Jackson L."/>
            <person name="Javaid M."/>
            <person name="Korchina V."/>
            <person name="Kovar C."/>
            <person name="Mata R."/>
            <person name="Mathew T."/>
            <person name="Ngo R."/>
            <person name="Nguyen L."/>
            <person name="Nguyen N."/>
            <person name="Okwuonu G."/>
            <person name="Ongeri F."/>
            <person name="Pham C."/>
            <person name="Simmons D."/>
            <person name="Wilczek-Boney K."/>
            <person name="Hale W."/>
            <person name="Jakkamsetti A."/>
            <person name="Pham P."/>
            <person name="Ruth R."/>
            <person name="San Lucas F."/>
            <person name="Warren J."/>
            <person name="Zhang J."/>
            <person name="Zhao Z."/>
            <person name="Zhou C."/>
            <person name="Zhu D."/>
            <person name="Lee S."/>
            <person name="Bess C."/>
            <person name="Blankenburg K."/>
            <person name="Forbes L."/>
            <person name="Fu Q."/>
            <person name="Gubbala S."/>
            <person name="Hirani K."/>
            <person name="Jayaseelan J.C."/>
            <person name="Lara F."/>
            <person name="Munidasa M."/>
            <person name="Palculict T."/>
            <person name="Patil S."/>
            <person name="Pu L.-L."/>
            <person name="Saada N."/>
            <person name="Tang L."/>
            <person name="Weissenberger G."/>
            <person name="Zhu Y."/>
            <person name="Hemphill L."/>
            <person name="Shang Y."/>
            <person name="Youmans B."/>
            <person name="Ayvaz T."/>
            <person name="Ross M."/>
            <person name="Santibanez J."/>
            <person name="Aqrawi P."/>
            <person name="Gross S."/>
            <person name="Joshi V."/>
            <person name="Fowler G."/>
            <person name="Nazareth L."/>
            <person name="Reid J."/>
            <person name="Worley K."/>
            <person name="Petrosino J."/>
            <person name="Highlander S."/>
            <person name="Gibbs R."/>
        </authorList>
    </citation>
    <scope>NUCLEOTIDE SEQUENCE [LARGE SCALE GENOMIC DNA]</scope>
    <source>
        <strain evidence="3">DSM 16973</strain>
    </source>
</reference>
<accession>E0NVD4</accession>
<proteinExistence type="predicted"/>
<gene>
    <name evidence="3" type="ORF">HMPREF0658_2139</name>
</gene>
<feature type="signal peptide" evidence="1">
    <location>
        <begin position="1"/>
        <end position="18"/>
    </location>
</feature>
<dbReference type="InterPro" id="IPR024361">
    <property type="entry name" value="BACON"/>
</dbReference>
<protein>
    <recommendedName>
        <fullName evidence="2">BACON domain-containing protein</fullName>
    </recommendedName>
</protein>
<dbReference type="InterPro" id="IPR013783">
    <property type="entry name" value="Ig-like_fold"/>
</dbReference>
<keyword evidence="1" id="KW-0732">Signal</keyword>
<dbReference type="Proteomes" id="UP000004394">
    <property type="component" value="Unassembled WGS sequence"/>
</dbReference>
<evidence type="ECO:0000256" key="1">
    <source>
        <dbReference type="SAM" id="SignalP"/>
    </source>
</evidence>
<evidence type="ECO:0000259" key="2">
    <source>
        <dbReference type="Pfam" id="PF13004"/>
    </source>
</evidence>
<dbReference type="Pfam" id="PF13004">
    <property type="entry name" value="BACON"/>
    <property type="match status" value="2"/>
</dbReference>
<dbReference type="STRING" id="862515.HMPREF0658_2139"/>
<evidence type="ECO:0000313" key="3">
    <source>
        <dbReference type="EMBL" id="EFM00868.1"/>
    </source>
</evidence>
<dbReference type="BioCyc" id="PMAR862515-HMP:GMOO-2171-MONOMER"/>
<dbReference type="eggNOG" id="ENOG5033P2X">
    <property type="taxonomic scope" value="Bacteria"/>
</dbReference>
<dbReference type="OrthoDB" id="1066137at2"/>
<dbReference type="Gene3D" id="2.60.40.10">
    <property type="entry name" value="Immunoglobulins"/>
    <property type="match status" value="1"/>
</dbReference>
<comment type="caution">
    <text evidence="3">The sequence shown here is derived from an EMBL/GenBank/DDBJ whole genome shotgun (WGS) entry which is preliminary data.</text>
</comment>
<feature type="domain" description="BACON" evidence="2">
    <location>
        <begin position="146"/>
        <end position="193"/>
    </location>
</feature>
<dbReference type="AlphaFoldDB" id="E0NVD4"/>